<dbReference type="InterPro" id="IPR032004">
    <property type="entry name" value="DUF4790"/>
</dbReference>
<dbReference type="OrthoDB" id="7675754at2759"/>
<evidence type="ECO:0000313" key="2">
    <source>
        <dbReference type="Proteomes" id="UP000007798"/>
    </source>
</evidence>
<keyword evidence="2" id="KW-1185">Reference proteome</keyword>
<evidence type="ECO:0000313" key="1">
    <source>
        <dbReference type="EMBL" id="EDW83048.2"/>
    </source>
</evidence>
<accession>B4NFI1</accession>
<dbReference type="Pfam" id="PF16037">
    <property type="entry name" value="DUF4790"/>
    <property type="match status" value="1"/>
</dbReference>
<dbReference type="AlphaFoldDB" id="B4NFI1"/>
<protein>
    <submittedName>
        <fullName evidence="1">Uncharacterized protein</fullName>
    </submittedName>
</protein>
<dbReference type="EMBL" id="CH964251">
    <property type="protein sequence ID" value="EDW83048.2"/>
    <property type="molecule type" value="Genomic_DNA"/>
</dbReference>
<dbReference type="HOGENOM" id="CLU_118260_0_0_1"/>
<organism evidence="1 2">
    <name type="scientific">Drosophila willistoni</name>
    <name type="common">Fruit fly</name>
    <dbReference type="NCBI Taxonomy" id="7260"/>
    <lineage>
        <taxon>Eukaryota</taxon>
        <taxon>Metazoa</taxon>
        <taxon>Ecdysozoa</taxon>
        <taxon>Arthropoda</taxon>
        <taxon>Hexapoda</taxon>
        <taxon>Insecta</taxon>
        <taxon>Pterygota</taxon>
        <taxon>Neoptera</taxon>
        <taxon>Endopterygota</taxon>
        <taxon>Diptera</taxon>
        <taxon>Brachycera</taxon>
        <taxon>Muscomorpha</taxon>
        <taxon>Ephydroidea</taxon>
        <taxon>Drosophilidae</taxon>
        <taxon>Drosophila</taxon>
        <taxon>Sophophora</taxon>
    </lineage>
</organism>
<name>B4NFI1_DROWI</name>
<gene>
    <name evidence="1" type="primary">Dwil\GK22646</name>
    <name evidence="1" type="ORF">Dwil_GK22646</name>
</gene>
<sequence>MNRRHSMDRAFVQKDFIPSVTHHFIANRHICNDSTVSLSRTVSYSNFHIPLRIRCLANYKRAKRKYEEQFQKEITNLVDYQTSALEACQFVRMMSYLTLWPPLHTSKELHLTTKNFFKLDKEEESRFKKIMSTDLI</sequence>
<reference evidence="1 2" key="1">
    <citation type="journal article" date="2007" name="Nature">
        <title>Evolution of genes and genomes on the Drosophila phylogeny.</title>
        <authorList>
            <consortium name="Drosophila 12 Genomes Consortium"/>
            <person name="Clark A.G."/>
            <person name="Eisen M.B."/>
            <person name="Smith D.R."/>
            <person name="Bergman C.M."/>
            <person name="Oliver B."/>
            <person name="Markow T.A."/>
            <person name="Kaufman T.C."/>
            <person name="Kellis M."/>
            <person name="Gelbart W."/>
            <person name="Iyer V.N."/>
            <person name="Pollard D.A."/>
            <person name="Sackton T.B."/>
            <person name="Larracuente A.M."/>
            <person name="Singh N.D."/>
            <person name="Abad J.P."/>
            <person name="Abt D.N."/>
            <person name="Adryan B."/>
            <person name="Aguade M."/>
            <person name="Akashi H."/>
            <person name="Anderson W.W."/>
            <person name="Aquadro C.F."/>
            <person name="Ardell D.H."/>
            <person name="Arguello R."/>
            <person name="Artieri C.G."/>
            <person name="Barbash D.A."/>
            <person name="Barker D."/>
            <person name="Barsanti P."/>
            <person name="Batterham P."/>
            <person name="Batzoglou S."/>
            <person name="Begun D."/>
            <person name="Bhutkar A."/>
            <person name="Blanco E."/>
            <person name="Bosak S.A."/>
            <person name="Bradley R.K."/>
            <person name="Brand A.D."/>
            <person name="Brent M.R."/>
            <person name="Brooks A.N."/>
            <person name="Brown R.H."/>
            <person name="Butlin R.K."/>
            <person name="Caggese C."/>
            <person name="Calvi B.R."/>
            <person name="Bernardo de Carvalho A."/>
            <person name="Caspi A."/>
            <person name="Castrezana S."/>
            <person name="Celniker S.E."/>
            <person name="Chang J.L."/>
            <person name="Chapple C."/>
            <person name="Chatterji S."/>
            <person name="Chinwalla A."/>
            <person name="Civetta A."/>
            <person name="Clifton S.W."/>
            <person name="Comeron J.M."/>
            <person name="Costello J.C."/>
            <person name="Coyne J.A."/>
            <person name="Daub J."/>
            <person name="David R.G."/>
            <person name="Delcher A.L."/>
            <person name="Delehaunty K."/>
            <person name="Do C.B."/>
            <person name="Ebling H."/>
            <person name="Edwards K."/>
            <person name="Eickbush T."/>
            <person name="Evans J.D."/>
            <person name="Filipski A."/>
            <person name="Findeiss S."/>
            <person name="Freyhult E."/>
            <person name="Fulton L."/>
            <person name="Fulton R."/>
            <person name="Garcia A.C."/>
            <person name="Gardiner A."/>
            <person name="Garfield D.A."/>
            <person name="Garvin B.E."/>
            <person name="Gibson G."/>
            <person name="Gilbert D."/>
            <person name="Gnerre S."/>
            <person name="Godfrey J."/>
            <person name="Good R."/>
            <person name="Gotea V."/>
            <person name="Gravely B."/>
            <person name="Greenberg A.J."/>
            <person name="Griffiths-Jones S."/>
            <person name="Gross S."/>
            <person name="Guigo R."/>
            <person name="Gustafson E.A."/>
            <person name="Haerty W."/>
            <person name="Hahn M.W."/>
            <person name="Halligan D.L."/>
            <person name="Halpern A.L."/>
            <person name="Halter G.M."/>
            <person name="Han M.V."/>
            <person name="Heger A."/>
            <person name="Hillier L."/>
            <person name="Hinrichs A.S."/>
            <person name="Holmes I."/>
            <person name="Hoskins R.A."/>
            <person name="Hubisz M.J."/>
            <person name="Hultmark D."/>
            <person name="Huntley M.A."/>
            <person name="Jaffe D.B."/>
            <person name="Jagadeeshan S."/>
            <person name="Jeck W.R."/>
            <person name="Johnson J."/>
            <person name="Jones C.D."/>
            <person name="Jordan W.C."/>
            <person name="Karpen G.H."/>
            <person name="Kataoka E."/>
            <person name="Keightley P.D."/>
            <person name="Kheradpour P."/>
            <person name="Kirkness E.F."/>
            <person name="Koerich L.B."/>
            <person name="Kristiansen K."/>
            <person name="Kudrna D."/>
            <person name="Kulathinal R.J."/>
            <person name="Kumar S."/>
            <person name="Kwok R."/>
            <person name="Lander E."/>
            <person name="Langley C.H."/>
            <person name="Lapoint R."/>
            <person name="Lazzaro B.P."/>
            <person name="Lee S.J."/>
            <person name="Levesque L."/>
            <person name="Li R."/>
            <person name="Lin C.F."/>
            <person name="Lin M.F."/>
            <person name="Lindblad-Toh K."/>
            <person name="Llopart A."/>
            <person name="Long M."/>
            <person name="Low L."/>
            <person name="Lozovsky E."/>
            <person name="Lu J."/>
            <person name="Luo M."/>
            <person name="Machado C.A."/>
            <person name="Makalowski W."/>
            <person name="Marzo M."/>
            <person name="Matsuda M."/>
            <person name="Matzkin L."/>
            <person name="McAllister B."/>
            <person name="McBride C.S."/>
            <person name="McKernan B."/>
            <person name="McKernan K."/>
            <person name="Mendez-Lago M."/>
            <person name="Minx P."/>
            <person name="Mollenhauer M.U."/>
            <person name="Montooth K."/>
            <person name="Mount S.M."/>
            <person name="Mu X."/>
            <person name="Myers E."/>
            <person name="Negre B."/>
            <person name="Newfeld S."/>
            <person name="Nielsen R."/>
            <person name="Noor M.A."/>
            <person name="O'Grady P."/>
            <person name="Pachter L."/>
            <person name="Papaceit M."/>
            <person name="Parisi M.J."/>
            <person name="Parisi M."/>
            <person name="Parts L."/>
            <person name="Pedersen J.S."/>
            <person name="Pesole G."/>
            <person name="Phillippy A.M."/>
            <person name="Ponting C.P."/>
            <person name="Pop M."/>
            <person name="Porcelli D."/>
            <person name="Powell J.R."/>
            <person name="Prohaska S."/>
            <person name="Pruitt K."/>
            <person name="Puig M."/>
            <person name="Quesneville H."/>
            <person name="Ram K.R."/>
            <person name="Rand D."/>
            <person name="Rasmussen M.D."/>
            <person name="Reed L.K."/>
            <person name="Reenan R."/>
            <person name="Reily A."/>
            <person name="Remington K.A."/>
            <person name="Rieger T.T."/>
            <person name="Ritchie M.G."/>
            <person name="Robin C."/>
            <person name="Rogers Y.H."/>
            <person name="Rohde C."/>
            <person name="Rozas J."/>
            <person name="Rubenfield M.J."/>
            <person name="Ruiz A."/>
            <person name="Russo S."/>
            <person name="Salzberg S.L."/>
            <person name="Sanchez-Gracia A."/>
            <person name="Saranga D.J."/>
            <person name="Sato H."/>
            <person name="Schaeffer S.W."/>
            <person name="Schatz M.C."/>
            <person name="Schlenke T."/>
            <person name="Schwartz R."/>
            <person name="Segarra C."/>
            <person name="Singh R.S."/>
            <person name="Sirot L."/>
            <person name="Sirota M."/>
            <person name="Sisneros N.B."/>
            <person name="Smith C.D."/>
            <person name="Smith T.F."/>
            <person name="Spieth J."/>
            <person name="Stage D.E."/>
            <person name="Stark A."/>
            <person name="Stephan W."/>
            <person name="Strausberg R.L."/>
            <person name="Strempel S."/>
            <person name="Sturgill D."/>
            <person name="Sutton G."/>
            <person name="Sutton G.G."/>
            <person name="Tao W."/>
            <person name="Teichmann S."/>
            <person name="Tobari Y.N."/>
            <person name="Tomimura Y."/>
            <person name="Tsolas J.M."/>
            <person name="Valente V.L."/>
            <person name="Venter E."/>
            <person name="Venter J.C."/>
            <person name="Vicario S."/>
            <person name="Vieira F.G."/>
            <person name="Vilella A.J."/>
            <person name="Villasante A."/>
            <person name="Walenz B."/>
            <person name="Wang J."/>
            <person name="Wasserman M."/>
            <person name="Watts T."/>
            <person name="Wilson D."/>
            <person name="Wilson R.K."/>
            <person name="Wing R.A."/>
            <person name="Wolfner M.F."/>
            <person name="Wong A."/>
            <person name="Wong G.K."/>
            <person name="Wu C.I."/>
            <person name="Wu G."/>
            <person name="Yamamoto D."/>
            <person name="Yang H.P."/>
            <person name="Yang S.P."/>
            <person name="Yorke J.A."/>
            <person name="Yoshida K."/>
            <person name="Zdobnov E."/>
            <person name="Zhang P."/>
            <person name="Zhang Y."/>
            <person name="Zimin A.V."/>
            <person name="Baldwin J."/>
            <person name="Abdouelleil A."/>
            <person name="Abdulkadir J."/>
            <person name="Abebe A."/>
            <person name="Abera B."/>
            <person name="Abreu J."/>
            <person name="Acer S.C."/>
            <person name="Aftuck L."/>
            <person name="Alexander A."/>
            <person name="An P."/>
            <person name="Anderson E."/>
            <person name="Anderson S."/>
            <person name="Arachi H."/>
            <person name="Azer M."/>
            <person name="Bachantsang P."/>
            <person name="Barry A."/>
            <person name="Bayul T."/>
            <person name="Berlin A."/>
            <person name="Bessette D."/>
            <person name="Bloom T."/>
            <person name="Blye J."/>
            <person name="Boguslavskiy L."/>
            <person name="Bonnet C."/>
            <person name="Boukhgalter B."/>
            <person name="Bourzgui I."/>
            <person name="Brown A."/>
            <person name="Cahill P."/>
            <person name="Channer S."/>
            <person name="Cheshatsang Y."/>
            <person name="Chuda L."/>
            <person name="Citroen M."/>
            <person name="Collymore A."/>
            <person name="Cooke P."/>
            <person name="Costello M."/>
            <person name="D'Aco K."/>
            <person name="Daza R."/>
            <person name="De Haan G."/>
            <person name="DeGray S."/>
            <person name="DeMaso C."/>
            <person name="Dhargay N."/>
            <person name="Dooley K."/>
            <person name="Dooley E."/>
            <person name="Doricent M."/>
            <person name="Dorje P."/>
            <person name="Dorjee K."/>
            <person name="Dupes A."/>
            <person name="Elong R."/>
            <person name="Falk J."/>
            <person name="Farina A."/>
            <person name="Faro S."/>
            <person name="Ferguson D."/>
            <person name="Fisher S."/>
            <person name="Foley C.D."/>
            <person name="Franke A."/>
            <person name="Friedrich D."/>
            <person name="Gadbois L."/>
            <person name="Gearin G."/>
            <person name="Gearin C.R."/>
            <person name="Giannoukos G."/>
            <person name="Goode T."/>
            <person name="Graham J."/>
            <person name="Grandbois E."/>
            <person name="Grewal S."/>
            <person name="Gyaltsen K."/>
            <person name="Hafez N."/>
            <person name="Hagos B."/>
            <person name="Hall J."/>
            <person name="Henson C."/>
            <person name="Hollinger A."/>
            <person name="Honan T."/>
            <person name="Huard M.D."/>
            <person name="Hughes L."/>
            <person name="Hurhula B."/>
            <person name="Husby M.E."/>
            <person name="Kamat A."/>
            <person name="Kanga B."/>
            <person name="Kashin S."/>
            <person name="Khazanovich D."/>
            <person name="Kisner P."/>
            <person name="Lance K."/>
            <person name="Lara M."/>
            <person name="Lee W."/>
            <person name="Lennon N."/>
            <person name="Letendre F."/>
            <person name="LeVine R."/>
            <person name="Lipovsky A."/>
            <person name="Liu X."/>
            <person name="Liu J."/>
            <person name="Liu S."/>
            <person name="Lokyitsang T."/>
            <person name="Lokyitsang Y."/>
            <person name="Lubonja R."/>
            <person name="Lui A."/>
            <person name="MacDonald P."/>
            <person name="Magnisalis V."/>
            <person name="Maru K."/>
            <person name="Matthews C."/>
            <person name="McCusker W."/>
            <person name="McDonough S."/>
            <person name="Mehta T."/>
            <person name="Meldrim J."/>
            <person name="Meneus L."/>
            <person name="Mihai O."/>
            <person name="Mihalev A."/>
            <person name="Mihova T."/>
            <person name="Mittelman R."/>
            <person name="Mlenga V."/>
            <person name="Montmayeur A."/>
            <person name="Mulrain L."/>
            <person name="Navidi A."/>
            <person name="Naylor J."/>
            <person name="Negash T."/>
            <person name="Nguyen T."/>
            <person name="Nguyen N."/>
            <person name="Nicol R."/>
            <person name="Norbu C."/>
            <person name="Norbu N."/>
            <person name="Novod N."/>
            <person name="O'Neill B."/>
            <person name="Osman S."/>
            <person name="Markiewicz E."/>
            <person name="Oyono O.L."/>
            <person name="Patti C."/>
            <person name="Phunkhang P."/>
            <person name="Pierre F."/>
            <person name="Priest M."/>
            <person name="Raghuraman S."/>
            <person name="Rege F."/>
            <person name="Reyes R."/>
            <person name="Rise C."/>
            <person name="Rogov P."/>
            <person name="Ross K."/>
            <person name="Ryan E."/>
            <person name="Settipalli S."/>
            <person name="Shea T."/>
            <person name="Sherpa N."/>
            <person name="Shi L."/>
            <person name="Shih D."/>
            <person name="Sparrow T."/>
            <person name="Spaulding J."/>
            <person name="Stalker J."/>
            <person name="Stange-Thomann N."/>
            <person name="Stavropoulos S."/>
            <person name="Stone C."/>
            <person name="Strader C."/>
            <person name="Tesfaye S."/>
            <person name="Thomson T."/>
            <person name="Thoulutsang Y."/>
            <person name="Thoulutsang D."/>
            <person name="Topham K."/>
            <person name="Topping I."/>
            <person name="Tsamla T."/>
            <person name="Vassiliev H."/>
            <person name="Vo A."/>
            <person name="Wangchuk T."/>
            <person name="Wangdi T."/>
            <person name="Weiand M."/>
            <person name="Wilkinson J."/>
            <person name="Wilson A."/>
            <person name="Yadav S."/>
            <person name="Young G."/>
            <person name="Yu Q."/>
            <person name="Zembek L."/>
            <person name="Zhong D."/>
            <person name="Zimmer A."/>
            <person name="Zwirko Z."/>
            <person name="Jaffe D.B."/>
            <person name="Alvarez P."/>
            <person name="Brockman W."/>
            <person name="Butler J."/>
            <person name="Chin C."/>
            <person name="Gnerre S."/>
            <person name="Grabherr M."/>
            <person name="Kleber M."/>
            <person name="Mauceli E."/>
            <person name="MacCallum I."/>
        </authorList>
    </citation>
    <scope>NUCLEOTIDE SEQUENCE [LARGE SCALE GENOMIC DNA]</scope>
    <source>
        <strain evidence="2">Tucson 14030-0811.24</strain>
    </source>
</reference>
<dbReference type="KEGG" id="dwi:6649452"/>
<dbReference type="Proteomes" id="UP000007798">
    <property type="component" value="Unassembled WGS sequence"/>
</dbReference>
<proteinExistence type="predicted"/>
<dbReference type="InParanoid" id="B4NFI1"/>